<evidence type="ECO:0000256" key="7">
    <source>
        <dbReference type="ARBA" id="ARBA00022989"/>
    </source>
</evidence>
<feature type="transmembrane region" description="Helical" evidence="15">
    <location>
        <begin position="984"/>
        <end position="1004"/>
    </location>
</feature>
<feature type="region of interest" description="Disordered" evidence="14">
    <location>
        <begin position="1357"/>
        <end position="1393"/>
    </location>
</feature>
<protein>
    <submittedName>
        <fullName evidence="22">Adhesion G protein-coupled receptor A3</fullName>
    </submittedName>
</protein>
<feature type="compositionally biased region" description="Basic residues" evidence="14">
    <location>
        <begin position="1364"/>
        <end position="1379"/>
    </location>
</feature>
<accession>A0A6P8Z1B0</accession>
<dbReference type="InterPro" id="IPR000203">
    <property type="entry name" value="GPS"/>
</dbReference>
<sequence>MNLLQRVGFILVLAACLGLALSLQPAHERPSGCPTSCNCTKVKNGSFLKVRCSDKLDVLSKLDLSALAPQIAHLDLSRSTIVDVGSGYFLNFTNLKRLDLSFNKIEVLQDHAFDGLSNLEVLKLSNNNLARINRAILENLMHLQKFDIGNNFLDCDCAQSWLFEWARNFSGKKLTLTCASPVQARGLPLLQWYNGSISMCTSNVLSLDILKIQPQQDQVVFEGDRLRLQCQASLVGLDSPSISWFWGKQDPAVAFKDVHLGSVNVSDNGTLVSALIIDQLSTNHSGQWNCLLVSGQANHSRTVSVIVISAKTKYCPQIVTRNNKGVYVWPQTVVGFSAELPCEATDFDNIQEQHAYHACDSEGKWHSLNTSLCPYSSRTTRLLQDFLRMNLSEDHGPAIVESAQQLLNLSCGTPHLSDKMDAIFLSKAISNYVKFLPKYKEMGSLLVDMVSCITQMPRSLLRAAQLEERASSKLVHAVETVTQYSSPLQSQRGTLAVEEFHVSRESFLGLTCVWYSVSDESGSIGPAGARPSQISHCSEGNNTSFMSSRAKASVQIPPTLFFQLERQGEQVQRSHQLLISMYENSHLFPQVNFNESHDRWDVVSSVIGAKLVGLDVRNLAEPLYIAVRAPAVHEAGGWARPVWWDEDLNAGAGGWSKQGCALSHLMHGKLVFNCDRFGYFGLLQEMPYEFEQRVPRSILQLAHPAIYIGSLILILSLIIAIVTYVVAGPHIQMPKRTKHALINTWIAIALLSFMFSIGVHQTDDVELCQSVGMILHYLTLCALLWMAVTVSNMRSSLNKKHPLEMGSEDDLPSSSTPPPKPLLGLYLVGWGIGLMVVGVSGAVNLKQYRYLVRDEYCFLVPNSALGAVLVPCAAVVVYLLVCVLLVRCDLSQRQADTNAQLSDGTQGTENVDLDLLDCTGPARPGIGAYSVASTVSSEVEDAEHTPATQLRATLIVLLLFVLLWTAGALATANQLHTLLPQAELVFSVLYAVTASLMAVFILFFHCFARSDVRPCWLIRCRGRHVSDTRTSEPPPPAPAATDKPVAEIPATDKISNADRSIISQANGHGPLSNRVSSTNSINSNKSRNQRAAVELNKASAKPTPGSPQGSQKDSNLHLMPVYRSYPNVVDAEMFYNPRQSDMARKFFRKQKRQAMCSQNQDFRRRGDGQGNQSDMESTLRDSLKGSGSKVSNTNIHVEQRANDTSPSHAHSFNILISEGPNTSNQERWVIGADSPPPVNNDGTVRSAISSDGTHTPGKLFDRNSRRRRSRGVRDVSGSHDMAREKYQSFTQNGTMSSLSSIQSRDVEMDGDFMRVSVLEEAPTSVALQKTPVYPWDNSSVISGASFSLDRVSEIENDVCSMSRSSRRSSRSPSSRKRYRRPDPSSLRSHPTSLASSIVSLQNKDAHVASYPAVSEVSSTNGVEDTTALSKKETCV</sequence>
<evidence type="ECO:0000256" key="9">
    <source>
        <dbReference type="ARBA" id="ARBA00023136"/>
    </source>
</evidence>
<evidence type="ECO:0000259" key="17">
    <source>
        <dbReference type="PROSITE" id="PS50221"/>
    </source>
</evidence>
<evidence type="ECO:0000256" key="2">
    <source>
        <dbReference type="ARBA" id="ARBA00007343"/>
    </source>
</evidence>
<dbReference type="SMART" id="SM00369">
    <property type="entry name" value="LRR_TYP"/>
    <property type="match status" value="2"/>
</dbReference>
<evidence type="ECO:0000259" key="18">
    <source>
        <dbReference type="PROSITE" id="PS50227"/>
    </source>
</evidence>
<dbReference type="InterPro" id="IPR013783">
    <property type="entry name" value="Ig-like_fold"/>
</dbReference>
<evidence type="ECO:0000256" key="10">
    <source>
        <dbReference type="ARBA" id="ARBA00023157"/>
    </source>
</evidence>
<dbReference type="SMART" id="SM00409">
    <property type="entry name" value="IG"/>
    <property type="match status" value="1"/>
</dbReference>
<dbReference type="SMART" id="SM00082">
    <property type="entry name" value="LRRCT"/>
    <property type="match status" value="1"/>
</dbReference>
<feature type="region of interest" description="Disordered" evidence="14">
    <location>
        <begin position="1149"/>
        <end position="1193"/>
    </location>
</feature>
<dbReference type="KEGG" id="tpal:117646729"/>
<dbReference type="Proteomes" id="UP000515158">
    <property type="component" value="Unplaced"/>
</dbReference>
<dbReference type="PROSITE" id="PS50261">
    <property type="entry name" value="G_PROTEIN_RECEP_F2_4"/>
    <property type="match status" value="1"/>
</dbReference>
<feature type="transmembrane region" description="Helical" evidence="15">
    <location>
        <begin position="771"/>
        <end position="790"/>
    </location>
</feature>
<evidence type="ECO:0000256" key="15">
    <source>
        <dbReference type="SAM" id="Phobius"/>
    </source>
</evidence>
<dbReference type="InterPro" id="IPR003591">
    <property type="entry name" value="Leu-rich_rpt_typical-subtyp"/>
</dbReference>
<dbReference type="SUPFAM" id="SSF111418">
    <property type="entry name" value="Hormone receptor domain"/>
    <property type="match status" value="1"/>
</dbReference>
<dbReference type="RefSeq" id="XP_034243765.1">
    <property type="nucleotide sequence ID" value="XM_034387874.1"/>
</dbReference>
<evidence type="ECO:0000256" key="4">
    <source>
        <dbReference type="ARBA" id="ARBA00022692"/>
    </source>
</evidence>
<keyword evidence="21" id="KW-1185">Reference proteome</keyword>
<dbReference type="InterPro" id="IPR001611">
    <property type="entry name" value="Leu-rich_rpt"/>
</dbReference>
<dbReference type="InterPro" id="IPR057244">
    <property type="entry name" value="GAIN_B"/>
</dbReference>
<dbReference type="OrthoDB" id="10031018at2759"/>
<dbReference type="Gene3D" id="3.80.10.10">
    <property type="entry name" value="Ribonuclease Inhibitor"/>
    <property type="match status" value="1"/>
</dbReference>
<proteinExistence type="inferred from homology"/>
<comment type="subcellular location">
    <subcellularLocation>
        <location evidence="1">Membrane</location>
        <topology evidence="1">Multi-pass membrane protein</topology>
    </subcellularLocation>
</comment>
<dbReference type="Pfam" id="PF00002">
    <property type="entry name" value="7tm_2"/>
    <property type="match status" value="1"/>
</dbReference>
<dbReference type="Pfam" id="PF01825">
    <property type="entry name" value="GPS"/>
    <property type="match status" value="1"/>
</dbReference>
<feature type="transmembrane region" description="Helical" evidence="15">
    <location>
        <begin position="863"/>
        <end position="886"/>
    </location>
</feature>
<dbReference type="Gene3D" id="2.60.40.10">
    <property type="entry name" value="Immunoglobulins"/>
    <property type="match status" value="1"/>
</dbReference>
<feature type="domain" description="GAIN-B" evidence="17">
    <location>
        <begin position="520"/>
        <end position="690"/>
    </location>
</feature>
<dbReference type="PANTHER" id="PTHR45930">
    <property type="entry name" value="G-PROTEIN COUPLED RECEPTOR 124-LIKE PROTEIN"/>
    <property type="match status" value="1"/>
</dbReference>
<dbReference type="PROSITE" id="PS50835">
    <property type="entry name" value="IG_LIKE"/>
    <property type="match status" value="1"/>
</dbReference>
<dbReference type="SUPFAM" id="SSF52058">
    <property type="entry name" value="L domain-like"/>
    <property type="match status" value="1"/>
</dbReference>
<keyword evidence="5 16" id="KW-0732">Signal</keyword>
<evidence type="ECO:0000259" key="20">
    <source>
        <dbReference type="PROSITE" id="PS50835"/>
    </source>
</evidence>
<dbReference type="FunCoup" id="A0A6P8Z1B0">
    <property type="interactions" value="493"/>
</dbReference>
<keyword evidence="13" id="KW-0393">Immunoglobulin domain</keyword>
<dbReference type="InterPro" id="IPR007110">
    <property type="entry name" value="Ig-like_dom"/>
</dbReference>
<feature type="transmembrane region" description="Helical" evidence="15">
    <location>
        <begin position="952"/>
        <end position="972"/>
    </location>
</feature>
<keyword evidence="11 22" id="KW-0675">Receptor</keyword>
<dbReference type="GO" id="GO:0005886">
    <property type="term" value="C:plasma membrane"/>
    <property type="evidence" value="ECO:0007669"/>
    <property type="project" value="TreeGrafter"/>
</dbReference>
<feature type="transmembrane region" description="Helical" evidence="15">
    <location>
        <begin position="705"/>
        <end position="727"/>
    </location>
</feature>
<dbReference type="SUPFAM" id="SSF48726">
    <property type="entry name" value="Immunoglobulin"/>
    <property type="match status" value="1"/>
</dbReference>
<dbReference type="InterPro" id="IPR032675">
    <property type="entry name" value="LRR_dom_sf"/>
</dbReference>
<dbReference type="Pfam" id="PF26588">
    <property type="entry name" value="GAIN_ADGRA3"/>
    <property type="match status" value="1"/>
</dbReference>
<evidence type="ECO:0000256" key="16">
    <source>
        <dbReference type="SAM" id="SignalP"/>
    </source>
</evidence>
<evidence type="ECO:0000256" key="1">
    <source>
        <dbReference type="ARBA" id="ARBA00004141"/>
    </source>
</evidence>
<dbReference type="Gene3D" id="2.60.220.50">
    <property type="match status" value="1"/>
</dbReference>
<dbReference type="PROSITE" id="PS50227">
    <property type="entry name" value="G_PROTEIN_RECEP_F2_3"/>
    <property type="match status" value="1"/>
</dbReference>
<dbReference type="InterPro" id="IPR003599">
    <property type="entry name" value="Ig_sub"/>
</dbReference>
<keyword evidence="8" id="KW-0297">G-protein coupled receptor</keyword>
<evidence type="ECO:0000313" key="22">
    <source>
        <dbReference type="RefSeq" id="XP_034243765.1"/>
    </source>
</evidence>
<dbReference type="InterPro" id="IPR000483">
    <property type="entry name" value="Cys-rich_flank_reg_C"/>
</dbReference>
<keyword evidence="7 15" id="KW-1133">Transmembrane helix</keyword>
<dbReference type="InParanoid" id="A0A6P8Z1B0"/>
<feature type="signal peptide" evidence="16">
    <location>
        <begin position="1"/>
        <end position="22"/>
    </location>
</feature>
<feature type="region of interest" description="Disordered" evidence="14">
    <location>
        <begin position="1414"/>
        <end position="1435"/>
    </location>
</feature>
<dbReference type="Gene3D" id="4.10.1240.10">
    <property type="entry name" value="GPCR, family 2, extracellular hormone receptor domain"/>
    <property type="match status" value="1"/>
</dbReference>
<keyword evidence="3" id="KW-0433">Leucine-rich repeat</keyword>
<feature type="region of interest" description="Disordered" evidence="14">
    <location>
        <begin position="1063"/>
        <end position="1117"/>
    </location>
</feature>
<keyword evidence="9 15" id="KW-0472">Membrane</keyword>
<dbReference type="InterPro" id="IPR017981">
    <property type="entry name" value="GPCR_2-like_7TM"/>
</dbReference>
<evidence type="ECO:0000256" key="11">
    <source>
        <dbReference type="ARBA" id="ARBA00023170"/>
    </source>
</evidence>
<evidence type="ECO:0000256" key="14">
    <source>
        <dbReference type="SAM" id="MobiDB-lite"/>
    </source>
</evidence>
<evidence type="ECO:0000256" key="13">
    <source>
        <dbReference type="ARBA" id="ARBA00023319"/>
    </source>
</evidence>
<dbReference type="InterPro" id="IPR000832">
    <property type="entry name" value="GPCR_2_secretin-like"/>
</dbReference>
<feature type="transmembrane region" description="Helical" evidence="15">
    <location>
        <begin position="823"/>
        <end position="843"/>
    </location>
</feature>
<keyword evidence="10" id="KW-1015">Disulfide bond</keyword>
<evidence type="ECO:0000256" key="3">
    <source>
        <dbReference type="ARBA" id="ARBA00022614"/>
    </source>
</evidence>
<evidence type="ECO:0000256" key="8">
    <source>
        <dbReference type="ARBA" id="ARBA00023040"/>
    </source>
</evidence>
<evidence type="ECO:0000256" key="5">
    <source>
        <dbReference type="ARBA" id="ARBA00022729"/>
    </source>
</evidence>
<dbReference type="Gene3D" id="1.20.1070.10">
    <property type="entry name" value="Rhodopsin 7-helix transmembrane proteins"/>
    <property type="match status" value="1"/>
</dbReference>
<dbReference type="InterPro" id="IPR036445">
    <property type="entry name" value="GPCR_2_extracell_dom_sf"/>
</dbReference>
<dbReference type="InterPro" id="IPR058808">
    <property type="entry name" value="GAIN_ADGRA2/3"/>
</dbReference>
<dbReference type="InterPro" id="IPR001879">
    <property type="entry name" value="GPCR_2_extracellular_dom"/>
</dbReference>
<evidence type="ECO:0000256" key="12">
    <source>
        <dbReference type="ARBA" id="ARBA00023224"/>
    </source>
</evidence>
<dbReference type="PROSITE" id="PS51450">
    <property type="entry name" value="LRR"/>
    <property type="match status" value="1"/>
</dbReference>
<feature type="chain" id="PRO_5027818519" evidence="16">
    <location>
        <begin position="23"/>
        <end position="1435"/>
    </location>
</feature>
<evidence type="ECO:0000259" key="19">
    <source>
        <dbReference type="PROSITE" id="PS50261"/>
    </source>
</evidence>
<feature type="region of interest" description="Disordered" evidence="14">
    <location>
        <begin position="1026"/>
        <end position="1046"/>
    </location>
</feature>
<feature type="domain" description="G-protein coupled receptors family 2 profile 2" evidence="19">
    <location>
        <begin position="702"/>
        <end position="1009"/>
    </location>
</feature>
<dbReference type="InterPro" id="IPR046338">
    <property type="entry name" value="GAIN_dom_sf"/>
</dbReference>
<dbReference type="InterPro" id="IPR036179">
    <property type="entry name" value="Ig-like_dom_sf"/>
</dbReference>
<reference evidence="22" key="1">
    <citation type="submission" date="2025-08" db="UniProtKB">
        <authorList>
            <consortium name="RefSeq"/>
        </authorList>
    </citation>
    <scope>IDENTIFICATION</scope>
    <source>
        <tissue evidence="22">Total insect</tissue>
    </source>
</reference>
<comment type="similarity">
    <text evidence="2">Belongs to the G-protein coupled receptor 2 family. Adhesion G-protein coupled receptor (ADGR) subfamily.</text>
</comment>
<feature type="domain" description="Ig-like" evidence="20">
    <location>
        <begin position="208"/>
        <end position="304"/>
    </location>
</feature>
<evidence type="ECO:0000256" key="6">
    <source>
        <dbReference type="ARBA" id="ARBA00022737"/>
    </source>
</evidence>
<dbReference type="Pfam" id="PF13855">
    <property type="entry name" value="LRR_8"/>
    <property type="match status" value="1"/>
</dbReference>
<dbReference type="GeneID" id="117646729"/>
<keyword evidence="12" id="KW-0807">Transducer</keyword>
<keyword evidence="6" id="KW-0677">Repeat</keyword>
<dbReference type="PANTHER" id="PTHR45930:SF4">
    <property type="entry name" value="ADHESION G PROTEIN-COUPLED RECEPTOR A3"/>
    <property type="match status" value="1"/>
</dbReference>
<dbReference type="InterPro" id="IPR051963">
    <property type="entry name" value="Adhesion_GPCR_A"/>
</dbReference>
<dbReference type="PROSITE" id="PS50221">
    <property type="entry name" value="GAIN_B"/>
    <property type="match status" value="1"/>
</dbReference>
<dbReference type="CTD" id="2768909"/>
<feature type="compositionally biased region" description="Polar residues" evidence="14">
    <location>
        <begin position="1415"/>
        <end position="1428"/>
    </location>
</feature>
<keyword evidence="4 15" id="KW-0812">Transmembrane</keyword>
<feature type="region of interest" description="Disordered" evidence="14">
    <location>
        <begin position="1246"/>
        <end position="1279"/>
    </location>
</feature>
<gene>
    <name evidence="22" type="primary">LOC117646729</name>
</gene>
<evidence type="ECO:0000313" key="21">
    <source>
        <dbReference type="Proteomes" id="UP000515158"/>
    </source>
</evidence>
<dbReference type="GO" id="GO:0004930">
    <property type="term" value="F:G protein-coupled receptor activity"/>
    <property type="evidence" value="ECO:0007669"/>
    <property type="project" value="UniProtKB-KW"/>
</dbReference>
<dbReference type="GO" id="GO:0007166">
    <property type="term" value="P:cell surface receptor signaling pathway"/>
    <property type="evidence" value="ECO:0007669"/>
    <property type="project" value="InterPro"/>
</dbReference>
<organism evidence="22">
    <name type="scientific">Thrips palmi</name>
    <name type="common">Melon thrips</name>
    <dbReference type="NCBI Taxonomy" id="161013"/>
    <lineage>
        <taxon>Eukaryota</taxon>
        <taxon>Metazoa</taxon>
        <taxon>Ecdysozoa</taxon>
        <taxon>Arthropoda</taxon>
        <taxon>Hexapoda</taxon>
        <taxon>Insecta</taxon>
        <taxon>Pterygota</taxon>
        <taxon>Neoptera</taxon>
        <taxon>Paraneoptera</taxon>
        <taxon>Thysanoptera</taxon>
        <taxon>Terebrantia</taxon>
        <taxon>Thripoidea</taxon>
        <taxon>Thripidae</taxon>
        <taxon>Thrips</taxon>
    </lineage>
</organism>
<feature type="transmembrane region" description="Helical" evidence="15">
    <location>
        <begin position="739"/>
        <end position="759"/>
    </location>
</feature>
<feature type="compositionally biased region" description="Polar residues" evidence="14">
    <location>
        <begin position="1073"/>
        <end position="1086"/>
    </location>
</feature>
<feature type="domain" description="G-protein coupled receptors family 2 profile 1" evidence="18">
    <location>
        <begin position="289"/>
        <end position="377"/>
    </location>
</feature>
<name>A0A6P8Z1B0_THRPL</name>